<evidence type="ECO:0000313" key="1">
    <source>
        <dbReference type="EMBL" id="KAJ2921238.1"/>
    </source>
</evidence>
<keyword evidence="2" id="KW-1185">Reference proteome</keyword>
<dbReference type="AlphaFoldDB" id="A0A9W8IWW0"/>
<evidence type="ECO:0000313" key="2">
    <source>
        <dbReference type="Proteomes" id="UP001140091"/>
    </source>
</evidence>
<reference evidence="1" key="1">
    <citation type="submission" date="2022-06" db="EMBL/GenBank/DDBJ databases">
        <title>Genome Sequence of Candolleomyces eurysporus.</title>
        <authorList>
            <person name="Buettner E."/>
        </authorList>
    </citation>
    <scope>NUCLEOTIDE SEQUENCE</scope>
    <source>
        <strain evidence="1">VTCC 930004</strain>
    </source>
</reference>
<dbReference type="Proteomes" id="UP001140091">
    <property type="component" value="Unassembled WGS sequence"/>
</dbReference>
<sequence length="67" mass="7711">MDAQPLNYDYLARVEARGLYANFSITLVEIGTHGRMHLLFVIFTPSRLRDVARHSPIHGPLWPIRIP</sequence>
<proteinExistence type="predicted"/>
<comment type="caution">
    <text evidence="1">The sequence shown here is derived from an EMBL/GenBank/DDBJ whole genome shotgun (WGS) entry which is preliminary data.</text>
</comment>
<dbReference type="EMBL" id="JANBPK010001645">
    <property type="protein sequence ID" value="KAJ2921238.1"/>
    <property type="molecule type" value="Genomic_DNA"/>
</dbReference>
<name>A0A9W8IWW0_9AGAR</name>
<protein>
    <submittedName>
        <fullName evidence="1">Uncharacterized protein</fullName>
    </submittedName>
</protein>
<feature type="non-terminal residue" evidence="1">
    <location>
        <position position="67"/>
    </location>
</feature>
<accession>A0A9W8IWW0</accession>
<organism evidence="1 2">
    <name type="scientific">Candolleomyces eurysporus</name>
    <dbReference type="NCBI Taxonomy" id="2828524"/>
    <lineage>
        <taxon>Eukaryota</taxon>
        <taxon>Fungi</taxon>
        <taxon>Dikarya</taxon>
        <taxon>Basidiomycota</taxon>
        <taxon>Agaricomycotina</taxon>
        <taxon>Agaricomycetes</taxon>
        <taxon>Agaricomycetidae</taxon>
        <taxon>Agaricales</taxon>
        <taxon>Agaricineae</taxon>
        <taxon>Psathyrellaceae</taxon>
        <taxon>Candolleomyces</taxon>
    </lineage>
</organism>
<gene>
    <name evidence="1" type="ORF">H1R20_g15858</name>
</gene>